<evidence type="ECO:0000313" key="1">
    <source>
        <dbReference type="EMBL" id="KAG9233296.1"/>
    </source>
</evidence>
<dbReference type="Proteomes" id="UP000824998">
    <property type="component" value="Unassembled WGS sequence"/>
</dbReference>
<reference evidence="1" key="1">
    <citation type="journal article" date="2021" name="IMA Fungus">
        <title>Genomic characterization of three marine fungi, including Emericellopsis atlantica sp. nov. with signatures of a generalist lifestyle and marine biomass degradation.</title>
        <authorList>
            <person name="Hagestad O.C."/>
            <person name="Hou L."/>
            <person name="Andersen J.H."/>
            <person name="Hansen E.H."/>
            <person name="Altermark B."/>
            <person name="Li C."/>
            <person name="Kuhnert E."/>
            <person name="Cox R.J."/>
            <person name="Crous P.W."/>
            <person name="Spatafora J.W."/>
            <person name="Lail K."/>
            <person name="Amirebrahimi M."/>
            <person name="Lipzen A."/>
            <person name="Pangilinan J."/>
            <person name="Andreopoulos W."/>
            <person name="Hayes R.D."/>
            <person name="Ng V."/>
            <person name="Grigoriev I.V."/>
            <person name="Jackson S.A."/>
            <person name="Sutton T.D.S."/>
            <person name="Dobson A.D.W."/>
            <person name="Rama T."/>
        </authorList>
    </citation>
    <scope>NUCLEOTIDE SEQUENCE</scope>
    <source>
        <strain evidence="1">TRa018bII</strain>
    </source>
</reference>
<comment type="caution">
    <text evidence="1">The sequence shown here is derived from an EMBL/GenBank/DDBJ whole genome shotgun (WGS) entry which is preliminary data.</text>
</comment>
<proteinExistence type="predicted"/>
<dbReference type="AlphaFoldDB" id="A0A9P8C5R4"/>
<accession>A0A9P8C5R4</accession>
<dbReference type="EMBL" id="MU251507">
    <property type="protein sequence ID" value="KAG9233296.1"/>
    <property type="molecule type" value="Genomic_DNA"/>
</dbReference>
<name>A0A9P8C5R4_9HELO</name>
<protein>
    <submittedName>
        <fullName evidence="1">Uncharacterized protein</fullName>
    </submittedName>
</protein>
<keyword evidence="2" id="KW-1185">Reference proteome</keyword>
<evidence type="ECO:0000313" key="2">
    <source>
        <dbReference type="Proteomes" id="UP000824998"/>
    </source>
</evidence>
<organism evidence="1 2">
    <name type="scientific">Amylocarpus encephaloides</name>
    <dbReference type="NCBI Taxonomy" id="45428"/>
    <lineage>
        <taxon>Eukaryota</taxon>
        <taxon>Fungi</taxon>
        <taxon>Dikarya</taxon>
        <taxon>Ascomycota</taxon>
        <taxon>Pezizomycotina</taxon>
        <taxon>Leotiomycetes</taxon>
        <taxon>Helotiales</taxon>
        <taxon>Helotiales incertae sedis</taxon>
        <taxon>Amylocarpus</taxon>
    </lineage>
</organism>
<gene>
    <name evidence="1" type="ORF">BJ875DRAFT_50601</name>
</gene>
<sequence length="204" mass="22591">MVVFEKRRVFLECLVQKGRSLMLIQTQTSGDGEAFIHHVRRSRIGRSGMISCTLFDLSTQGDHILSSGLHPPAFFFEPTDNASLQVCRCNPSRPNSKCDDFPVGPPLLRSTTLQAWKTASLATQNDLCFGDPALSRQLEPDFDRVQGQDWYGQSMPGFIAYGWSFCVLSAYVDGDLFQSRYGQSIHGLRILDGGATFTSAITGQ</sequence>